<organism evidence="4 5">
    <name type="scientific">Nicotiana sylvestris</name>
    <name type="common">Wood tobacco</name>
    <name type="synonym">South American tobacco</name>
    <dbReference type="NCBI Taxonomy" id="4096"/>
    <lineage>
        <taxon>Eukaryota</taxon>
        <taxon>Viridiplantae</taxon>
        <taxon>Streptophyta</taxon>
        <taxon>Embryophyta</taxon>
        <taxon>Tracheophyta</taxon>
        <taxon>Spermatophyta</taxon>
        <taxon>Magnoliopsida</taxon>
        <taxon>eudicotyledons</taxon>
        <taxon>Gunneridae</taxon>
        <taxon>Pentapetalae</taxon>
        <taxon>asterids</taxon>
        <taxon>lamiids</taxon>
        <taxon>Solanales</taxon>
        <taxon>Solanaceae</taxon>
        <taxon>Nicotianoideae</taxon>
        <taxon>Nicotianeae</taxon>
        <taxon>Nicotiana</taxon>
    </lineage>
</organism>
<evidence type="ECO:0000313" key="5">
    <source>
        <dbReference type="RefSeq" id="XP_009764953.1"/>
    </source>
</evidence>
<comment type="similarity">
    <text evidence="1">Belongs to the PPR family. P subfamily.</text>
</comment>
<dbReference type="RefSeq" id="XP_009764953.1">
    <property type="nucleotide sequence ID" value="XM_009766651.1"/>
</dbReference>
<sequence>MLASGYSRCQMVLDVLFVFAKMKDFNIRASIILYNNLLYKMRNTDIIRDVCDDIKASGIHPSEYNNSILIDGLCKQFLMQEAVEFHRGTECRELGPCVVSFNTLMSSSCKMGYLDVAELFFCMMFKYGLHLTVHSYNILIHGLSMAGVMEEALEFKGDMEKYDVEPKVVTYNILAKGFCLLVNVYEGIKLREEYGATSSKNIMRIFFLLRSCRHVFCHDCRVLDGLFGESAKGEEFIRLLLGSVHMLTTY</sequence>
<gene>
    <name evidence="5" type="primary">LOC104216571</name>
</gene>
<evidence type="ECO:0000313" key="4">
    <source>
        <dbReference type="Proteomes" id="UP000189701"/>
    </source>
</evidence>
<dbReference type="Pfam" id="PF01535">
    <property type="entry name" value="PPR"/>
    <property type="match status" value="2"/>
</dbReference>
<dbReference type="Pfam" id="PF13041">
    <property type="entry name" value="PPR_2"/>
    <property type="match status" value="1"/>
</dbReference>
<evidence type="ECO:0000256" key="2">
    <source>
        <dbReference type="ARBA" id="ARBA00022737"/>
    </source>
</evidence>
<reference evidence="5" key="2">
    <citation type="submission" date="2025-08" db="UniProtKB">
        <authorList>
            <consortium name="RefSeq"/>
        </authorList>
    </citation>
    <scope>IDENTIFICATION</scope>
    <source>
        <tissue evidence="5">Leaf</tissue>
    </source>
</reference>
<dbReference type="NCBIfam" id="TIGR00756">
    <property type="entry name" value="PPR"/>
    <property type="match status" value="2"/>
</dbReference>
<name>A0A1U7VF17_NICSY</name>
<dbReference type="PANTHER" id="PTHR46128">
    <property type="entry name" value="MITOCHONDRIAL GROUP I INTRON SPLICING FACTOR CCM1"/>
    <property type="match status" value="1"/>
</dbReference>
<accession>A0A1U7VF17</accession>
<dbReference type="InterPro" id="IPR050872">
    <property type="entry name" value="PPR_P_subfamily"/>
</dbReference>
<dbReference type="Pfam" id="PF13812">
    <property type="entry name" value="PPR_3"/>
    <property type="match status" value="1"/>
</dbReference>
<dbReference type="eggNOG" id="KOG4197">
    <property type="taxonomic scope" value="Eukaryota"/>
</dbReference>
<dbReference type="PANTHER" id="PTHR46128:SF356">
    <property type="entry name" value="PENTACOTRIPEPTIDE-REPEAT REGION OF PRORP DOMAIN-CONTAINING PROTEIN"/>
    <property type="match status" value="1"/>
</dbReference>
<reference evidence="4" key="1">
    <citation type="journal article" date="2013" name="Genome Biol.">
        <title>Reference genomes and transcriptomes of Nicotiana sylvestris and Nicotiana tomentosiformis.</title>
        <authorList>
            <person name="Sierro N."/>
            <person name="Battey J.N."/>
            <person name="Ouadi S."/>
            <person name="Bovet L."/>
            <person name="Goepfert S."/>
            <person name="Bakaher N."/>
            <person name="Peitsch M.C."/>
            <person name="Ivanov N.V."/>
        </authorList>
    </citation>
    <scope>NUCLEOTIDE SEQUENCE [LARGE SCALE GENOMIC DNA]</scope>
</reference>
<keyword evidence="4" id="KW-1185">Reference proteome</keyword>
<keyword evidence="2" id="KW-0677">Repeat</keyword>
<dbReference type="InterPro" id="IPR011990">
    <property type="entry name" value="TPR-like_helical_dom_sf"/>
</dbReference>
<dbReference type="Gene3D" id="1.25.40.10">
    <property type="entry name" value="Tetratricopeptide repeat domain"/>
    <property type="match status" value="2"/>
</dbReference>
<protein>
    <submittedName>
        <fullName evidence="5">Pentatricopeptide repeat-containing protein At1g13630 isoform X1</fullName>
    </submittedName>
</protein>
<feature type="repeat" description="PPR" evidence="3">
    <location>
        <begin position="97"/>
        <end position="131"/>
    </location>
</feature>
<dbReference type="Proteomes" id="UP000189701">
    <property type="component" value="Unplaced"/>
</dbReference>
<dbReference type="InterPro" id="IPR002885">
    <property type="entry name" value="PPR_rpt"/>
</dbReference>
<feature type="repeat" description="PPR" evidence="3">
    <location>
        <begin position="132"/>
        <end position="166"/>
    </location>
</feature>
<proteinExistence type="inferred from homology"/>
<dbReference type="PROSITE" id="PS51375">
    <property type="entry name" value="PPR"/>
    <property type="match status" value="2"/>
</dbReference>
<evidence type="ECO:0000256" key="3">
    <source>
        <dbReference type="PROSITE-ProRule" id="PRU00708"/>
    </source>
</evidence>
<evidence type="ECO:0000256" key="1">
    <source>
        <dbReference type="ARBA" id="ARBA00007626"/>
    </source>
</evidence>
<dbReference type="AlphaFoldDB" id="A0A1U7VF17"/>